<dbReference type="GO" id="GO:0016788">
    <property type="term" value="F:hydrolase activity, acting on ester bonds"/>
    <property type="evidence" value="ECO:0007669"/>
    <property type="project" value="TreeGrafter"/>
</dbReference>
<dbReference type="PANTHER" id="PTHR40841:SF2">
    <property type="entry name" value="SIDEROPHORE-DEGRADING ESTERASE (EUROFUNG)"/>
    <property type="match status" value="1"/>
</dbReference>
<keyword evidence="4" id="KW-1185">Reference proteome</keyword>
<dbReference type="Pfam" id="PF00756">
    <property type="entry name" value="Esterase"/>
    <property type="match status" value="1"/>
</dbReference>
<dbReference type="InterPro" id="IPR000801">
    <property type="entry name" value="Esterase-like"/>
</dbReference>
<evidence type="ECO:0008006" key="5">
    <source>
        <dbReference type="Google" id="ProtNLM"/>
    </source>
</evidence>
<proteinExistence type="inferred from homology"/>
<comment type="similarity">
    <text evidence="1">Belongs to the esterase D family.</text>
</comment>
<accession>A0A1C3WWR2</accession>
<dbReference type="SUPFAM" id="SSF53474">
    <property type="entry name" value="alpha/beta-Hydrolases"/>
    <property type="match status" value="1"/>
</dbReference>
<protein>
    <recommendedName>
        <fullName evidence="5">Esterase</fullName>
    </recommendedName>
</protein>
<reference evidence="4" key="1">
    <citation type="submission" date="2016-08" db="EMBL/GenBank/DDBJ databases">
        <authorList>
            <person name="Varghese N."/>
            <person name="Submissions Spin"/>
        </authorList>
    </citation>
    <scope>NUCLEOTIDE SEQUENCE [LARGE SCALE GENOMIC DNA]</scope>
    <source>
        <strain evidence="4">HAMBI 2971</strain>
    </source>
</reference>
<sequence>MSNLIIWRITVIFFKRLYDPARQPHFRSFGETMSQSSSCSSTVQSRPVTLAGATFADLKFENADQPHRIFLYRPDKPAPPEGWPILYLTDGNACFATALDALKVQASYPNGTNVSEGVIVAIGYPTDEPYDPLRRSWDLSPPPGRIYPPFFPNTPDVRTGGGARFLALIEDELKPWIERQVSIDRSRQSLFGHSFGGLFTLYALFSKPHAFSRWIAASPAIYWEDAAILSLESEFLADLKVPLDTELHLSAGGYEGEKLAPFHKGTPEEQKRQERAKETRTIELARDMAQRWATMSSFTGAATFEEYAGENHMSALPVALNRAVQVAFRRTL</sequence>
<dbReference type="AlphaFoldDB" id="A0A1C3WWR2"/>
<evidence type="ECO:0000256" key="2">
    <source>
        <dbReference type="ARBA" id="ARBA00022801"/>
    </source>
</evidence>
<dbReference type="EMBL" id="FMAH01000044">
    <property type="protein sequence ID" value="SCB44453.1"/>
    <property type="molecule type" value="Genomic_DNA"/>
</dbReference>
<dbReference type="STRING" id="411945.GA0061102_104415"/>
<organism evidence="3 4">
    <name type="scientific">Rhizobium miluonense</name>
    <dbReference type="NCBI Taxonomy" id="411945"/>
    <lineage>
        <taxon>Bacteria</taxon>
        <taxon>Pseudomonadati</taxon>
        <taxon>Pseudomonadota</taxon>
        <taxon>Alphaproteobacteria</taxon>
        <taxon>Hyphomicrobiales</taxon>
        <taxon>Rhizobiaceae</taxon>
        <taxon>Rhizobium/Agrobacterium group</taxon>
        <taxon>Rhizobium</taxon>
    </lineage>
</organism>
<dbReference type="InterPro" id="IPR029058">
    <property type="entry name" value="AB_hydrolase_fold"/>
</dbReference>
<evidence type="ECO:0000313" key="3">
    <source>
        <dbReference type="EMBL" id="SCB44453.1"/>
    </source>
</evidence>
<evidence type="ECO:0000313" key="4">
    <source>
        <dbReference type="Proteomes" id="UP000199435"/>
    </source>
</evidence>
<dbReference type="InterPro" id="IPR052558">
    <property type="entry name" value="Siderophore_Hydrolase_D"/>
</dbReference>
<keyword evidence="2" id="KW-0378">Hydrolase</keyword>
<name>A0A1C3WWR2_9HYPH</name>
<gene>
    <name evidence="3" type="ORF">GA0061102_104415</name>
</gene>
<dbReference type="PANTHER" id="PTHR40841">
    <property type="entry name" value="SIDEROPHORE TRIACETYLFUSARININE C ESTERASE"/>
    <property type="match status" value="1"/>
</dbReference>
<evidence type="ECO:0000256" key="1">
    <source>
        <dbReference type="ARBA" id="ARBA00005622"/>
    </source>
</evidence>
<dbReference type="Proteomes" id="UP000199435">
    <property type="component" value="Unassembled WGS sequence"/>
</dbReference>
<dbReference type="Gene3D" id="3.40.50.1820">
    <property type="entry name" value="alpha/beta hydrolase"/>
    <property type="match status" value="1"/>
</dbReference>